<organism evidence="2">
    <name type="scientific">Amphimedon queenslandica</name>
    <name type="common">Sponge</name>
    <dbReference type="NCBI Taxonomy" id="400682"/>
    <lineage>
        <taxon>Eukaryota</taxon>
        <taxon>Metazoa</taxon>
        <taxon>Porifera</taxon>
        <taxon>Demospongiae</taxon>
        <taxon>Heteroscleromorpha</taxon>
        <taxon>Haplosclerida</taxon>
        <taxon>Niphatidae</taxon>
        <taxon>Amphimedon</taxon>
    </lineage>
</organism>
<protein>
    <recommendedName>
        <fullName evidence="1">Mutator-like transposase domain-containing protein</fullName>
    </recommendedName>
</protein>
<name>A0A1X7U5M3_AMPQE</name>
<dbReference type="Pfam" id="PF20700">
    <property type="entry name" value="Mutator"/>
    <property type="match status" value="1"/>
</dbReference>
<dbReference type="InParanoid" id="A0A1X7U5M3"/>
<proteinExistence type="predicted"/>
<evidence type="ECO:0000259" key="1">
    <source>
        <dbReference type="Pfam" id="PF20700"/>
    </source>
</evidence>
<feature type="domain" description="Mutator-like transposase" evidence="1">
    <location>
        <begin position="4"/>
        <end position="237"/>
    </location>
</feature>
<dbReference type="EnsemblMetazoa" id="Aqu2.1.22953_001">
    <property type="protein sequence ID" value="Aqu2.1.22953_001"/>
    <property type="gene ID" value="Aqu2.1.22953"/>
</dbReference>
<evidence type="ECO:0000313" key="2">
    <source>
        <dbReference type="EnsemblMetazoa" id="Aqu2.1.22953_001"/>
    </source>
</evidence>
<accession>A0A1X7U5M3</accession>
<dbReference type="eggNOG" id="ENOG502R7B6">
    <property type="taxonomic scope" value="Eukaryota"/>
</dbReference>
<dbReference type="InterPro" id="IPR049012">
    <property type="entry name" value="Mutator_transp_dom"/>
</dbReference>
<dbReference type="AlphaFoldDB" id="A0A1X7U5M3"/>
<sequence length="237" mass="26361">MTDHSASCGGKCILIDDTKVCGFTSVLCFKCIKCSHCFKVKSSQKVKRNDGTVKWAVNLAAVLGQISTGGGHSRLNQTLATMAVPGVKKKLYSQTEKYLGDEMKQQLVKCMADNAEHEKNHAIEIDSFHQRIPAIKVIVDGGWSKRTHKHSYNAMSGVAVIFGHYTKKLLFLSVRNKFCSICAIHDNKNADPPTCRCYKNWNGSSSAMETDIICEGYRMSETLYNIRYMFVIGDADS</sequence>
<reference evidence="2" key="1">
    <citation type="submission" date="2017-05" db="UniProtKB">
        <authorList>
            <consortium name="EnsemblMetazoa"/>
        </authorList>
    </citation>
    <scope>IDENTIFICATION</scope>
</reference>